<protein>
    <submittedName>
        <fullName evidence="3">ATP-binding protein</fullName>
    </submittedName>
</protein>
<proteinExistence type="predicted"/>
<dbReference type="InterPro" id="IPR003594">
    <property type="entry name" value="HATPase_dom"/>
</dbReference>
<dbReference type="PANTHER" id="PTHR35526">
    <property type="entry name" value="ANTI-SIGMA-F FACTOR RSBW-RELATED"/>
    <property type="match status" value="1"/>
</dbReference>
<gene>
    <name evidence="3" type="ORF">GCM10009802_21420</name>
</gene>
<reference evidence="3 4" key="1">
    <citation type="journal article" date="2019" name="Int. J. Syst. Evol. Microbiol.">
        <title>The Global Catalogue of Microorganisms (GCM) 10K type strain sequencing project: providing services to taxonomists for standard genome sequencing and annotation.</title>
        <authorList>
            <consortium name="The Broad Institute Genomics Platform"/>
            <consortium name="The Broad Institute Genome Sequencing Center for Infectious Disease"/>
            <person name="Wu L."/>
            <person name="Ma J."/>
        </authorList>
    </citation>
    <scope>NUCLEOTIDE SEQUENCE [LARGE SCALE GENOMIC DNA]</scope>
    <source>
        <strain evidence="3 4">JCM 15481</strain>
    </source>
</reference>
<comment type="caution">
    <text evidence="3">The sequence shown here is derived from an EMBL/GenBank/DDBJ whole genome shotgun (WGS) entry which is preliminary data.</text>
</comment>
<evidence type="ECO:0000259" key="2">
    <source>
        <dbReference type="Pfam" id="PF13581"/>
    </source>
</evidence>
<keyword evidence="1" id="KW-0418">Kinase</keyword>
<dbReference type="RefSeq" id="WP_344289568.1">
    <property type="nucleotide sequence ID" value="NZ_BAAAPF010000046.1"/>
</dbReference>
<keyword evidence="3" id="KW-0547">Nucleotide-binding</keyword>
<evidence type="ECO:0000313" key="4">
    <source>
        <dbReference type="Proteomes" id="UP001500443"/>
    </source>
</evidence>
<evidence type="ECO:0000256" key="1">
    <source>
        <dbReference type="ARBA" id="ARBA00022527"/>
    </source>
</evidence>
<dbReference type="GO" id="GO:0005524">
    <property type="term" value="F:ATP binding"/>
    <property type="evidence" value="ECO:0007669"/>
    <property type="project" value="UniProtKB-KW"/>
</dbReference>
<keyword evidence="1" id="KW-0723">Serine/threonine-protein kinase</keyword>
<dbReference type="Pfam" id="PF13581">
    <property type="entry name" value="HATPase_c_2"/>
    <property type="match status" value="1"/>
</dbReference>
<feature type="domain" description="Histidine kinase/HSP90-like ATPase" evidence="2">
    <location>
        <begin position="30"/>
        <end position="141"/>
    </location>
</feature>
<keyword evidence="3" id="KW-0067">ATP-binding</keyword>
<keyword evidence="1" id="KW-0808">Transferase</keyword>
<dbReference type="InterPro" id="IPR050267">
    <property type="entry name" value="Anti-sigma-factor_SerPK"/>
</dbReference>
<name>A0ABN2XXV2_9ACTN</name>
<evidence type="ECO:0000313" key="3">
    <source>
        <dbReference type="EMBL" id="GAA2119308.1"/>
    </source>
</evidence>
<dbReference type="EMBL" id="BAAAPF010000046">
    <property type="protein sequence ID" value="GAA2119308.1"/>
    <property type="molecule type" value="Genomic_DNA"/>
</dbReference>
<dbReference type="Proteomes" id="UP001500443">
    <property type="component" value="Unassembled WGS sequence"/>
</dbReference>
<dbReference type="InterPro" id="IPR036890">
    <property type="entry name" value="HATPase_C_sf"/>
</dbReference>
<dbReference type="PANTHER" id="PTHR35526:SF3">
    <property type="entry name" value="ANTI-SIGMA-F FACTOR RSBW"/>
    <property type="match status" value="1"/>
</dbReference>
<keyword evidence="4" id="KW-1185">Reference proteome</keyword>
<dbReference type="Gene3D" id="3.30.565.10">
    <property type="entry name" value="Histidine kinase-like ATPase, C-terminal domain"/>
    <property type="match status" value="1"/>
</dbReference>
<dbReference type="CDD" id="cd16936">
    <property type="entry name" value="HATPase_RsbW-like"/>
    <property type="match status" value="1"/>
</dbReference>
<dbReference type="SUPFAM" id="SSF55874">
    <property type="entry name" value="ATPase domain of HSP90 chaperone/DNA topoisomerase II/histidine kinase"/>
    <property type="match status" value="1"/>
</dbReference>
<sequence length="149" mass="16239">MPAPWDPQATAHDSGLATAVHLFARHPKSPGRARDVLRIQLARWQVDSRTAETAVLLLSELVTNAVRHGRVPPGRRVGTRFTLDTGALRIEVADANNDLPLPRIAGVDDESGRGLALVDALADDWGTYRRPNGIGKCVWVRLRLPSGRS</sequence>
<organism evidence="3 4">
    <name type="scientific">Streptomyces synnematoformans</name>
    <dbReference type="NCBI Taxonomy" id="415721"/>
    <lineage>
        <taxon>Bacteria</taxon>
        <taxon>Bacillati</taxon>
        <taxon>Actinomycetota</taxon>
        <taxon>Actinomycetes</taxon>
        <taxon>Kitasatosporales</taxon>
        <taxon>Streptomycetaceae</taxon>
        <taxon>Streptomyces</taxon>
    </lineage>
</organism>
<accession>A0ABN2XXV2</accession>